<dbReference type="InterPro" id="IPR024344">
    <property type="entry name" value="MDMPI_metal-binding"/>
</dbReference>
<feature type="domain" description="Mycothiol-dependent maleylpyruvate isomerase metal-binding" evidence="2">
    <location>
        <begin position="11"/>
        <end position="147"/>
    </location>
</feature>
<dbReference type="SUPFAM" id="SSF109854">
    <property type="entry name" value="DinB/YfiT-like putative metalloenzymes"/>
    <property type="match status" value="1"/>
</dbReference>
<dbReference type="Proteomes" id="UP000190037">
    <property type="component" value="Unassembled WGS sequence"/>
</dbReference>
<dbReference type="InterPro" id="IPR034660">
    <property type="entry name" value="DinB/YfiT-like"/>
</dbReference>
<dbReference type="Pfam" id="PF11716">
    <property type="entry name" value="MDMPI_N"/>
    <property type="match status" value="1"/>
</dbReference>
<dbReference type="OrthoDB" id="113180at2"/>
<evidence type="ECO:0000259" key="2">
    <source>
        <dbReference type="Pfam" id="PF11716"/>
    </source>
</evidence>
<evidence type="ECO:0000259" key="1">
    <source>
        <dbReference type="Pfam" id="PF08608"/>
    </source>
</evidence>
<comment type="caution">
    <text evidence="3">The sequence shown here is derived from an EMBL/GenBank/DDBJ whole genome shotgun (WGS) entry which is preliminary data.</text>
</comment>
<feature type="domain" description="tRNA wybutosine-synthesis" evidence="1">
    <location>
        <begin position="201"/>
        <end position="236"/>
    </location>
</feature>
<dbReference type="NCBIfam" id="TIGR03083">
    <property type="entry name" value="maleylpyruvate isomerase family mycothiol-dependent enzyme"/>
    <property type="match status" value="1"/>
</dbReference>
<dbReference type="InterPro" id="IPR017518">
    <property type="entry name" value="CHP03084"/>
</dbReference>
<dbReference type="Pfam" id="PF08608">
    <property type="entry name" value="Wyosine_form"/>
    <property type="match status" value="1"/>
</dbReference>
<reference evidence="3 4" key="1">
    <citation type="submission" date="2017-03" db="EMBL/GenBank/DDBJ databases">
        <title>Draft genome sequence of Streptomyces scabrisporus NF3, endophyte isolated from Amphipterygium adstringens.</title>
        <authorList>
            <person name="Vazquez M."/>
            <person name="Ceapa C.D."/>
            <person name="Rodriguez Luna D."/>
            <person name="Sanchez Esquivel S."/>
        </authorList>
    </citation>
    <scope>NUCLEOTIDE SEQUENCE [LARGE SCALE GENOMIC DNA]</scope>
    <source>
        <strain evidence="3 4">NF3</strain>
    </source>
</reference>
<keyword evidence="4" id="KW-1185">Reference proteome</keyword>
<gene>
    <name evidence="3" type="ORF">B4N89_34475</name>
</gene>
<accession>A0A1T3NR40</accession>
<dbReference type="RefSeq" id="WP_078980397.1">
    <property type="nucleotide sequence ID" value="NZ_MWQN01000002.1"/>
</dbReference>
<name>A0A1T3NR40_9ACTN</name>
<protein>
    <submittedName>
        <fullName evidence="3">TIGR03084 family protein</fullName>
    </submittedName>
</protein>
<evidence type="ECO:0000313" key="4">
    <source>
        <dbReference type="Proteomes" id="UP000190037"/>
    </source>
</evidence>
<dbReference type="STRING" id="159449.B4N89_34475"/>
<evidence type="ECO:0000313" key="3">
    <source>
        <dbReference type="EMBL" id="OPC79180.1"/>
    </source>
</evidence>
<dbReference type="Gene3D" id="1.20.120.450">
    <property type="entry name" value="dinb family like domain"/>
    <property type="match status" value="1"/>
</dbReference>
<dbReference type="NCBIfam" id="TIGR03084">
    <property type="entry name" value="TIGR03084 family metal-binding protein"/>
    <property type="match status" value="1"/>
</dbReference>
<dbReference type="InterPro" id="IPR013917">
    <property type="entry name" value="tRNA_wybutosine-synth"/>
</dbReference>
<dbReference type="GO" id="GO:0046872">
    <property type="term" value="F:metal ion binding"/>
    <property type="evidence" value="ECO:0007669"/>
    <property type="project" value="InterPro"/>
</dbReference>
<organism evidence="3 4">
    <name type="scientific">Embleya scabrispora</name>
    <dbReference type="NCBI Taxonomy" id="159449"/>
    <lineage>
        <taxon>Bacteria</taxon>
        <taxon>Bacillati</taxon>
        <taxon>Actinomycetota</taxon>
        <taxon>Actinomycetes</taxon>
        <taxon>Kitasatosporales</taxon>
        <taxon>Streptomycetaceae</taxon>
        <taxon>Embleya</taxon>
    </lineage>
</organism>
<dbReference type="EMBL" id="MWQN01000002">
    <property type="protein sequence ID" value="OPC79180.1"/>
    <property type="molecule type" value="Genomic_DNA"/>
</dbReference>
<dbReference type="AlphaFoldDB" id="A0A1T3NR40"/>
<sequence>MVDLAAMLDDLRAEGAESDRLVASLSAADWALPTPAPGWTIAHQIAHLAWTDDQVRLAATDPTAFAGALAVAAADPDGFVDRGAEAGATAPPRDLLARWRDGRHAVPELLSALPAGARLPWYGPPMSAASMAGARIMETWAHTQDIADTLGVLRTPTTRLRHIARLGVRARDYAYTVHGLRPPEGEFRVELIDPDEPGGTWTHGPEGAAERVTGPLLDFCLLVTRRRHPADLAVRAEGAEATRWLTITQAYAGPPGAGRTPGRSD</sequence>
<proteinExistence type="predicted"/>
<dbReference type="InterPro" id="IPR017517">
    <property type="entry name" value="Maleyloyr_isom"/>
</dbReference>